<evidence type="ECO:0000313" key="4">
    <source>
        <dbReference type="Proteomes" id="UP000565441"/>
    </source>
</evidence>
<organism evidence="3 4">
    <name type="scientific">Tricholomella constricta</name>
    <dbReference type="NCBI Taxonomy" id="117010"/>
    <lineage>
        <taxon>Eukaryota</taxon>
        <taxon>Fungi</taxon>
        <taxon>Dikarya</taxon>
        <taxon>Basidiomycota</taxon>
        <taxon>Agaricomycotina</taxon>
        <taxon>Agaricomycetes</taxon>
        <taxon>Agaricomycetidae</taxon>
        <taxon>Agaricales</taxon>
        <taxon>Tricholomatineae</taxon>
        <taxon>Lyophyllaceae</taxon>
        <taxon>Tricholomella</taxon>
    </lineage>
</organism>
<dbReference type="AlphaFoldDB" id="A0A8H5H9D7"/>
<evidence type="ECO:0000313" key="3">
    <source>
        <dbReference type="EMBL" id="KAF5379084.1"/>
    </source>
</evidence>
<dbReference type="PANTHER" id="PTHR38795">
    <property type="entry name" value="DUF6604 DOMAIN-CONTAINING PROTEIN"/>
    <property type="match status" value="1"/>
</dbReference>
<feature type="region of interest" description="Disordered" evidence="1">
    <location>
        <begin position="41"/>
        <end position="78"/>
    </location>
</feature>
<dbReference type="Pfam" id="PF20253">
    <property type="entry name" value="DUF6604"/>
    <property type="match status" value="1"/>
</dbReference>
<feature type="compositionally biased region" description="Polar residues" evidence="1">
    <location>
        <begin position="60"/>
        <end position="76"/>
    </location>
</feature>
<comment type="caution">
    <text evidence="3">The sequence shown here is derived from an EMBL/GenBank/DDBJ whole genome shotgun (WGS) entry which is preliminary data.</text>
</comment>
<gene>
    <name evidence="3" type="ORF">D9615_005911</name>
</gene>
<accession>A0A8H5H9D7</accession>
<reference evidence="3 4" key="1">
    <citation type="journal article" date="2020" name="ISME J.">
        <title>Uncovering the hidden diversity of litter-decomposition mechanisms in mushroom-forming fungi.</title>
        <authorList>
            <person name="Floudas D."/>
            <person name="Bentzer J."/>
            <person name="Ahren D."/>
            <person name="Johansson T."/>
            <person name="Persson P."/>
            <person name="Tunlid A."/>
        </authorList>
    </citation>
    <scope>NUCLEOTIDE SEQUENCE [LARGE SCALE GENOMIC DNA]</scope>
    <source>
        <strain evidence="3 4">CBS 661.87</strain>
    </source>
</reference>
<dbReference type="Proteomes" id="UP000565441">
    <property type="component" value="Unassembled WGS sequence"/>
</dbReference>
<name>A0A8H5H9D7_9AGAR</name>
<feature type="domain" description="DUF6604" evidence="2">
    <location>
        <begin position="15"/>
        <end position="307"/>
    </location>
</feature>
<protein>
    <recommendedName>
        <fullName evidence="2">DUF6604 domain-containing protein</fullName>
    </recommendedName>
</protein>
<evidence type="ECO:0000259" key="2">
    <source>
        <dbReference type="Pfam" id="PF20253"/>
    </source>
</evidence>
<sequence>MAIPGLPDDVYNTYRQYKQSCHVIHRWVHATVSRIRAEEVSPNLQPTAASKNKKGKSKMQSRNSRSNQGKSTSESSLPGPPWTFSTFLSLLREIASSKVARIPTFQLTLLNMIIRQRKATAAFYSPDADAWRRNETHRKAIELYQEALEILETAYRERGGAEDNTAVGIADDNIFGLTAAMRKLVVAVEEEAASQTQGEAGENEWIRDNPLLRPSGSKDKQKAKVYPLEAYEVYPDDERPPQSGKSNDGDEAWLGLQCFILDIDRIRKYVASIWKTVSPLGNTSRFTASFITNHAVHMVKRLEYDFLVDFPQFKDIQTTQLMLIVRFTELLFGAPEETIYSMREQLMANTWLTLNAFAEVLDEPGSSYPVMRDGHFGYFKPKASRESMTPTQRTREDKCIICNWWPDLVIMYKHDKTVSKSGKFLGDFGLPREFRPFLLEDSHPKSWTLLFSCQIMLDIVHIRRRVLQVDVDSMRALGRRLYQEIDTFLGNGVTYDTNMSEAQNIARVVNFGIEKGLLTDFLTLVKVKNGWDKLSMQACQPDSFWLHNPWLTANSMTDALMDAFMLSTGVMGAGGFVQSAIHLWNMLKQTGHLPVASEANEDTAVIDPANPPRSATQARDLLLDHLVDVFGDKVFSGPPPAKRFLTRFELMLGVRAEEFAVEKRGRKKIAQTSYRNHAYNQSGRGVTALDSDAWRLHNKGFVLEKLWASQGRKKPASSDQHPLAYVQALAEAELVLGGSEASDAKGPLVSLDILKIHQLCIRLFGQLHEALQGDFTRVFGLSRDELIPTQIQWPMITGWIMRSGELSGGGLDQGMLAKAGEVVQKIVGTKELAFYVITDVDVMGAELEYY</sequence>
<dbReference type="PANTHER" id="PTHR38795:SF1">
    <property type="entry name" value="DUF6604 DOMAIN-CONTAINING PROTEIN"/>
    <property type="match status" value="1"/>
</dbReference>
<dbReference type="InterPro" id="IPR046539">
    <property type="entry name" value="DUF6604"/>
</dbReference>
<proteinExistence type="predicted"/>
<keyword evidence="4" id="KW-1185">Reference proteome</keyword>
<dbReference type="OrthoDB" id="2993576at2759"/>
<evidence type="ECO:0000256" key="1">
    <source>
        <dbReference type="SAM" id="MobiDB-lite"/>
    </source>
</evidence>
<feature type="region of interest" description="Disordered" evidence="1">
    <location>
        <begin position="193"/>
        <end position="222"/>
    </location>
</feature>
<dbReference type="EMBL" id="JAACJP010000017">
    <property type="protein sequence ID" value="KAF5379084.1"/>
    <property type="molecule type" value="Genomic_DNA"/>
</dbReference>